<evidence type="ECO:0000313" key="3">
    <source>
        <dbReference type="Proteomes" id="UP000015105"/>
    </source>
</evidence>
<sequence>MLQLQDGIQGAIAHCKRSFNASKGTTSPTHFRPLVLRHSGR</sequence>
<dbReference type="Gramene" id="AET3Gv20340900.1">
    <property type="protein sequence ID" value="AET3Gv20340900.1"/>
    <property type="gene ID" value="AET3Gv20340900"/>
</dbReference>
<dbReference type="GO" id="GO:0005886">
    <property type="term" value="C:plasma membrane"/>
    <property type="evidence" value="ECO:0007669"/>
    <property type="project" value="InterPro"/>
</dbReference>
<reference evidence="2" key="4">
    <citation type="submission" date="2019-03" db="UniProtKB">
        <authorList>
            <consortium name="EnsemblPlants"/>
        </authorList>
    </citation>
    <scope>IDENTIFICATION</scope>
</reference>
<keyword evidence="3" id="KW-1185">Reference proteome</keyword>
<name>A0A453EHC1_AEGTS</name>
<dbReference type="Proteomes" id="UP000015105">
    <property type="component" value="Chromosome 3D"/>
</dbReference>
<dbReference type="EnsemblPlants" id="AET3Gv20340900.1">
    <property type="protein sequence ID" value="AET3Gv20340900.1"/>
    <property type="gene ID" value="AET3Gv20340900"/>
</dbReference>
<protein>
    <submittedName>
        <fullName evidence="2">Uncharacterized protein</fullName>
    </submittedName>
</protein>
<reference evidence="3" key="1">
    <citation type="journal article" date="2014" name="Science">
        <title>Ancient hybridizations among the ancestral genomes of bread wheat.</title>
        <authorList>
            <consortium name="International Wheat Genome Sequencing Consortium,"/>
            <person name="Marcussen T."/>
            <person name="Sandve S.R."/>
            <person name="Heier L."/>
            <person name="Spannagl M."/>
            <person name="Pfeifer M."/>
            <person name="Jakobsen K.S."/>
            <person name="Wulff B.B."/>
            <person name="Steuernagel B."/>
            <person name="Mayer K.F."/>
            <person name="Olsen O.A."/>
        </authorList>
    </citation>
    <scope>NUCLEOTIDE SEQUENCE [LARGE SCALE GENOMIC DNA]</scope>
    <source>
        <strain evidence="3">cv. AL8/78</strain>
    </source>
</reference>
<accession>A0A453EHC1</accession>
<proteinExistence type="predicted"/>
<reference evidence="3" key="2">
    <citation type="journal article" date="2017" name="Nat. Plants">
        <title>The Aegilops tauschii genome reveals multiple impacts of transposons.</title>
        <authorList>
            <person name="Zhao G."/>
            <person name="Zou C."/>
            <person name="Li K."/>
            <person name="Wang K."/>
            <person name="Li T."/>
            <person name="Gao L."/>
            <person name="Zhang X."/>
            <person name="Wang H."/>
            <person name="Yang Z."/>
            <person name="Liu X."/>
            <person name="Jiang W."/>
            <person name="Mao L."/>
            <person name="Kong X."/>
            <person name="Jiao Y."/>
            <person name="Jia J."/>
        </authorList>
    </citation>
    <scope>NUCLEOTIDE SEQUENCE [LARGE SCALE GENOMIC DNA]</scope>
    <source>
        <strain evidence="3">cv. AL8/78</strain>
    </source>
</reference>
<evidence type="ECO:0000256" key="1">
    <source>
        <dbReference type="SAM" id="MobiDB-lite"/>
    </source>
</evidence>
<organism evidence="2 3">
    <name type="scientific">Aegilops tauschii subsp. strangulata</name>
    <name type="common">Goatgrass</name>
    <dbReference type="NCBI Taxonomy" id="200361"/>
    <lineage>
        <taxon>Eukaryota</taxon>
        <taxon>Viridiplantae</taxon>
        <taxon>Streptophyta</taxon>
        <taxon>Embryophyta</taxon>
        <taxon>Tracheophyta</taxon>
        <taxon>Spermatophyta</taxon>
        <taxon>Magnoliopsida</taxon>
        <taxon>Liliopsida</taxon>
        <taxon>Poales</taxon>
        <taxon>Poaceae</taxon>
        <taxon>BOP clade</taxon>
        <taxon>Pooideae</taxon>
        <taxon>Triticodae</taxon>
        <taxon>Triticeae</taxon>
        <taxon>Triticinae</taxon>
        <taxon>Aegilops</taxon>
    </lineage>
</organism>
<evidence type="ECO:0000313" key="2">
    <source>
        <dbReference type="EnsemblPlants" id="AET3Gv20340900.1"/>
    </source>
</evidence>
<reference evidence="2" key="5">
    <citation type="journal article" date="2021" name="G3 (Bethesda)">
        <title>Aegilops tauschii genome assembly Aet v5.0 features greater sequence contiguity and improved annotation.</title>
        <authorList>
            <person name="Wang L."/>
            <person name="Zhu T."/>
            <person name="Rodriguez J.C."/>
            <person name="Deal K.R."/>
            <person name="Dubcovsky J."/>
            <person name="McGuire P.E."/>
            <person name="Lux T."/>
            <person name="Spannagl M."/>
            <person name="Mayer K.F.X."/>
            <person name="Baldrich P."/>
            <person name="Meyers B.C."/>
            <person name="Huo N."/>
            <person name="Gu Y.Q."/>
            <person name="Zhou H."/>
            <person name="Devos K.M."/>
            <person name="Bennetzen J.L."/>
            <person name="Unver T."/>
            <person name="Budak H."/>
            <person name="Gulick P.J."/>
            <person name="Galiba G."/>
            <person name="Kalapos B."/>
            <person name="Nelson D.R."/>
            <person name="Li P."/>
            <person name="You F.M."/>
            <person name="Luo M.C."/>
            <person name="Dvorak J."/>
        </authorList>
    </citation>
    <scope>NUCLEOTIDE SEQUENCE [LARGE SCALE GENOMIC DNA]</scope>
    <source>
        <strain evidence="2">cv. AL8/78</strain>
    </source>
</reference>
<reference evidence="2" key="3">
    <citation type="journal article" date="2017" name="Nature">
        <title>Genome sequence of the progenitor of the wheat D genome Aegilops tauschii.</title>
        <authorList>
            <person name="Luo M.C."/>
            <person name="Gu Y.Q."/>
            <person name="Puiu D."/>
            <person name="Wang H."/>
            <person name="Twardziok S.O."/>
            <person name="Deal K.R."/>
            <person name="Huo N."/>
            <person name="Zhu T."/>
            <person name="Wang L."/>
            <person name="Wang Y."/>
            <person name="McGuire P.E."/>
            <person name="Liu S."/>
            <person name="Long H."/>
            <person name="Ramasamy R.K."/>
            <person name="Rodriguez J.C."/>
            <person name="Van S.L."/>
            <person name="Yuan L."/>
            <person name="Wang Z."/>
            <person name="Xia Z."/>
            <person name="Xiao L."/>
            <person name="Anderson O.D."/>
            <person name="Ouyang S."/>
            <person name="Liang Y."/>
            <person name="Zimin A.V."/>
            <person name="Pertea G."/>
            <person name="Qi P."/>
            <person name="Bennetzen J.L."/>
            <person name="Dai X."/>
            <person name="Dawson M.W."/>
            <person name="Muller H.G."/>
            <person name="Kugler K."/>
            <person name="Rivarola-Duarte L."/>
            <person name="Spannagl M."/>
            <person name="Mayer K.F.X."/>
            <person name="Lu F.H."/>
            <person name="Bevan M.W."/>
            <person name="Leroy P."/>
            <person name="Li P."/>
            <person name="You F.M."/>
            <person name="Sun Q."/>
            <person name="Liu Z."/>
            <person name="Lyons E."/>
            <person name="Wicker T."/>
            <person name="Salzberg S.L."/>
            <person name="Devos K.M."/>
            <person name="Dvorak J."/>
        </authorList>
    </citation>
    <scope>NUCLEOTIDE SEQUENCE [LARGE SCALE GENOMIC DNA]</scope>
    <source>
        <strain evidence="2">cv. AL8/78</strain>
    </source>
</reference>
<feature type="region of interest" description="Disordered" evidence="1">
    <location>
        <begin position="19"/>
        <end position="41"/>
    </location>
</feature>
<feature type="compositionally biased region" description="Polar residues" evidence="1">
    <location>
        <begin position="19"/>
        <end position="29"/>
    </location>
</feature>
<dbReference type="AlphaFoldDB" id="A0A453EHC1"/>